<feature type="compositionally biased region" description="Pro residues" evidence="9">
    <location>
        <begin position="517"/>
        <end position="530"/>
    </location>
</feature>
<dbReference type="InterPro" id="IPR008979">
    <property type="entry name" value="Galactose-bd-like_sf"/>
</dbReference>
<dbReference type="SUPFAM" id="SSF54106">
    <property type="entry name" value="LysM domain"/>
    <property type="match status" value="1"/>
</dbReference>
<dbReference type="SUPFAM" id="SSF54001">
    <property type="entry name" value="Cysteine proteinases"/>
    <property type="match status" value="1"/>
</dbReference>
<dbReference type="InterPro" id="IPR000668">
    <property type="entry name" value="Peptidase_C1A_C"/>
</dbReference>
<dbReference type="PROSITE" id="PS01187">
    <property type="entry name" value="EGF_CA"/>
    <property type="match status" value="1"/>
</dbReference>
<keyword evidence="6" id="KW-0430">Lectin</keyword>
<reference evidence="12" key="1">
    <citation type="journal article" date="2020" name="bioRxiv">
        <title>Comparative genomics of Chlamydomonas.</title>
        <authorList>
            <person name="Craig R.J."/>
            <person name="Hasan A.R."/>
            <person name="Ness R.W."/>
            <person name="Keightley P.D."/>
        </authorList>
    </citation>
    <scope>NUCLEOTIDE SEQUENCE</scope>
    <source>
        <strain evidence="12">SAG 7.73</strain>
    </source>
</reference>
<evidence type="ECO:0000313" key="12">
    <source>
        <dbReference type="EMBL" id="KAG2427439.1"/>
    </source>
</evidence>
<evidence type="ECO:0000256" key="6">
    <source>
        <dbReference type="ARBA" id="ARBA00022734"/>
    </source>
</evidence>
<dbReference type="InterPro" id="IPR036779">
    <property type="entry name" value="LysM_dom_sf"/>
</dbReference>
<evidence type="ECO:0000256" key="9">
    <source>
        <dbReference type="SAM" id="MobiDB-lite"/>
    </source>
</evidence>
<feature type="compositionally biased region" description="Pro residues" evidence="9">
    <location>
        <begin position="539"/>
        <end position="549"/>
    </location>
</feature>
<organism evidence="12 13">
    <name type="scientific">Chlamydomonas incerta</name>
    <dbReference type="NCBI Taxonomy" id="51695"/>
    <lineage>
        <taxon>Eukaryota</taxon>
        <taxon>Viridiplantae</taxon>
        <taxon>Chlorophyta</taxon>
        <taxon>core chlorophytes</taxon>
        <taxon>Chlorophyceae</taxon>
        <taxon>CS clade</taxon>
        <taxon>Chlamydomonadales</taxon>
        <taxon>Chlamydomonadaceae</taxon>
        <taxon>Chlamydomonas</taxon>
    </lineage>
</organism>
<dbReference type="GO" id="GO:0006508">
    <property type="term" value="P:proteolysis"/>
    <property type="evidence" value="ECO:0007669"/>
    <property type="project" value="InterPro"/>
</dbReference>
<dbReference type="SMART" id="SM00257">
    <property type="entry name" value="LysM"/>
    <property type="match status" value="2"/>
</dbReference>
<dbReference type="InterPro" id="IPR018392">
    <property type="entry name" value="LysM"/>
</dbReference>
<dbReference type="InterPro" id="IPR036772">
    <property type="entry name" value="SRCR-like_dom_sf"/>
</dbReference>
<gene>
    <name evidence="12" type="ORF">HXX76_012375</name>
</gene>
<feature type="domain" description="LysM" evidence="11">
    <location>
        <begin position="1683"/>
        <end position="1727"/>
    </location>
</feature>
<dbReference type="SUPFAM" id="SSF57184">
    <property type="entry name" value="Growth factor receptor domain"/>
    <property type="match status" value="1"/>
</dbReference>
<accession>A0A835VVW4</accession>
<keyword evidence="5" id="KW-0732">Signal</keyword>
<evidence type="ECO:0000256" key="3">
    <source>
        <dbReference type="ARBA" id="ARBA00011233"/>
    </source>
</evidence>
<dbReference type="InterPro" id="IPR038765">
    <property type="entry name" value="Papain-like_cys_pep_sf"/>
</dbReference>
<dbReference type="InterPro" id="IPR001190">
    <property type="entry name" value="SRCR"/>
</dbReference>
<dbReference type="Gene3D" id="3.10.250.10">
    <property type="entry name" value="SRCR-like domain"/>
    <property type="match status" value="1"/>
</dbReference>
<dbReference type="GO" id="GO:0016020">
    <property type="term" value="C:membrane"/>
    <property type="evidence" value="ECO:0007669"/>
    <property type="project" value="InterPro"/>
</dbReference>
<dbReference type="OrthoDB" id="65740at2759"/>
<dbReference type="EMBL" id="JAEHOC010000040">
    <property type="protein sequence ID" value="KAG2427439.1"/>
    <property type="molecule type" value="Genomic_DNA"/>
</dbReference>
<evidence type="ECO:0008006" key="14">
    <source>
        <dbReference type="Google" id="ProtNLM"/>
    </source>
</evidence>
<feature type="domain" description="SRCR" evidence="10">
    <location>
        <begin position="2605"/>
        <end position="2682"/>
    </location>
</feature>
<dbReference type="PROSITE" id="PS50287">
    <property type="entry name" value="SRCR_2"/>
    <property type="match status" value="1"/>
</dbReference>
<dbReference type="InterPro" id="IPR006585">
    <property type="entry name" value="FTP1"/>
</dbReference>
<evidence type="ECO:0000256" key="2">
    <source>
        <dbReference type="ARBA" id="ARBA00010147"/>
    </source>
</evidence>
<dbReference type="PANTHER" id="PTHR45713">
    <property type="entry name" value="FTP DOMAIN-CONTAINING PROTEIN"/>
    <property type="match status" value="1"/>
</dbReference>
<comment type="similarity">
    <text evidence="2">Belongs to the fucolectin family.</text>
</comment>
<dbReference type="SMART" id="SM00645">
    <property type="entry name" value="Pept_C1"/>
    <property type="match status" value="1"/>
</dbReference>
<dbReference type="SUPFAM" id="SSF49785">
    <property type="entry name" value="Galactose-binding domain-like"/>
    <property type="match status" value="3"/>
</dbReference>
<dbReference type="PROSITE" id="PS00139">
    <property type="entry name" value="THIOL_PROTEASE_CYS"/>
    <property type="match status" value="1"/>
</dbReference>
<dbReference type="PROSITE" id="PS51782">
    <property type="entry name" value="LYSM"/>
    <property type="match status" value="1"/>
</dbReference>
<evidence type="ECO:0000259" key="10">
    <source>
        <dbReference type="PROSITE" id="PS50287"/>
    </source>
</evidence>
<evidence type="ECO:0000313" key="13">
    <source>
        <dbReference type="Proteomes" id="UP000650467"/>
    </source>
</evidence>
<feature type="compositionally biased region" description="Pro residues" evidence="9">
    <location>
        <begin position="490"/>
        <end position="510"/>
    </location>
</feature>
<dbReference type="GO" id="GO:0001868">
    <property type="term" value="P:regulation of complement activation, lectin pathway"/>
    <property type="evidence" value="ECO:0007669"/>
    <property type="project" value="UniProtKB-ARBA"/>
</dbReference>
<dbReference type="Pfam" id="PF00112">
    <property type="entry name" value="Peptidase_C1"/>
    <property type="match status" value="1"/>
</dbReference>
<dbReference type="Gene3D" id="2.60.120.260">
    <property type="entry name" value="Galactose-binding domain-like"/>
    <property type="match status" value="3"/>
</dbReference>
<dbReference type="InterPro" id="IPR018097">
    <property type="entry name" value="EGF_Ca-bd_CS"/>
</dbReference>
<dbReference type="InterPro" id="IPR000169">
    <property type="entry name" value="Pept_cys_AS"/>
</dbReference>
<keyword evidence="7" id="KW-0106">Calcium</keyword>
<dbReference type="CDD" id="cd02248">
    <property type="entry name" value="Peptidase_C1A"/>
    <property type="match status" value="1"/>
</dbReference>
<feature type="region of interest" description="Disordered" evidence="9">
    <location>
        <begin position="625"/>
        <end position="665"/>
    </location>
</feature>
<sequence length="2682" mass="281629">MSPPGNQNPCGACWSYAVAHGVEAAVNIGRVSAGGRAVSLAEMQPVVCSAEVSGNASQPRCKDGWVGKAYRYAAEYGFVPQQLWSKWTAGAYVEAQTCPAQVLSNSTAFTDVADTITGWETAPSTPLALKKVVANQPAVVLVHASPDWQTYKGGVFNGSCSADIADANHAVLVVGWTQDAWIVKNSWGADWGEGGYMLLPQQNRSICGILNSITYPVFEPVRPDRQGEVLRQGFCAGIGRVELGSPPASLRSLSVLLNVTLDGLMRVNGWGGPDAAIEPLTKYFIPPCSRDVPPPPVPKTSCGTTYSIFAAAEPPRSSSGAGSRRRRALAAQLGGADGWDGGGGYEYAIQDGFQLHPHGVEAQRRHLEEQQLQTEEALARVLTRLQDRAAARRHSRSLLNHNDDYAPPPPANSCPWANSRTSFGGSYSGSCYSCYVSPSTCVMSCTCRNAAGSSVSTSLALKTCASGIADNMNGRLFCRDVVVPTTLAPSPRPPSPSPPRSPPPPPPSPAPAASIPAPWPRPPSPSPPGPSTTASPSPALSPSPAPNKNPPMDCGMPSSWCRNSSFTLVKADCDGDGGEDWACATLDGSRKGVLLSSKGCSINVVNTGWPNAPVSACPSVFGGTPPPPPPPLPPAPSPPPAPPPVPQPPPLPPPSPSPPSGAEGLAQRFPADYAALVANISAHRYPSAGGADASAQPTQLLLLGNSFPVLLSPDGRPLVGAAAYGAGRVVVVGDASLVSDIRRGSDWAWTRAPSFLLINNALGWLAGLGRPLARGDALNEVAVWAGGLSADQGEGLRSYLRENGWNPSATSPSFTGATRRYDAAARPDARGPLSFERLSGYRVLILTTSELLSAGFTADLQRYVREGGALLVLRTSAVKPFPSTRPNVTFANVYSCNRLLGPMGLLVTGSAVEPVPSWRPDVGVPAAASPDMLLSNAEYAAELLKRYWAGRARGVSRLSVEAYEKAVASMDFAKKLLTPSASLFPSFFSLLASVRGPPPPPALTAARGFSTAGDGSSTRLGPLFTYWLTSPALEIIEERLEDWSAGCPDGSVVTGFEGMAWSTRDARPWGATRGGMFTTELRLQCDDGSLVDTGYATAPDKYATATLPMMRSGMMDLTDINIANQAMFGVAWTEPPCAGGYDAVRARAHSGDESNYVAPIQLFFRCRETQVWTTYTAGIGLVAVKLDVQQARATFRGQTADAGDKPSWYIDGRAPLVYRSAEALQQLQALAQLEDTAAVYCPPGQAIAGLTGLRWVPPVSDFNDAVSDDPYLHPDLRVISWQPSSGYDLGFDAIRNTDIRMNPGYTVMLSAHDVICRPAPPAARDASSTTADPAASPTQLERAIAAAPYSSIYMLTVAAPPPASPDTDQPQQQENATLLTCGEGALITAVMAASDSALELNYVAVRCNDGKSVSVGAFNPKSQDSSFVDNPCQLGYDAVKPIGGRVQGGSGSGLGGFAVRCASPIPEDSSRASSPWTRFGGPVLSRVGPWADRFALTEAATNAPVVECPERQRVSALRVVTVKGVVAAIDVYCAPLPPPPKDYSFLDIAARYGITLSDLFNANPQLDRARPVLAYNGSVIAIPQLCGVPPIQPPVSTIAAGCSRWWPFPNITVTGAETCGSVSMSLRLALPYLNQVNGNKCPNAATAVAKGTRLCVAPPAAVTSVGRRRRDLLQSSSSSDCAQPYSVAVGDFCDSIASSAGVDVADLLDWNKNLDCANLQVGAVICVLKGLPRNELLARALAPPSPPSPPSPPPQPNSFPAGYTCSCSSGYVASDDGATCLPLLNVALRKAVFASSTLPAEPEIRFQPRWAVDGNLSATLPNTAGYFSSARGDAVPFLTIDLGAPYALSHLVINTRPGYARRLAGAIVRVGFAAVRGEPDRAALATNPACWQQGGGAAAADRIEARCDALGQWVTIVNTGGALMQLAEVEVYAIRQLASCPDGTVPAVQGGGCSALAPPPPPQPPAPRRPPPAPRPPAASPPAPRLGNGTCASAPCGPAPNTCQNLPGGLYNCTCGEGYGRSGSGPLTCSSLTANLAAGRWLNWYTSSYQATQTGPRTDLYNCLAPDYTFFRLQYEDLTDGKADPAARTKLYIPREEDRAAPWVSMDLGKPYLVRRIVLATGGADLRCLTLFVKTYENINKTFGGFALMQNTVFRVGALPVMWNDRSNFQQLDARGLTGNAVCYVQTEAVAAGSRLVATCDPPLAGQYVSVQQNTIVGNELIALTEFEVYGTPAVQCPAGYTPSADGASCEDTNECQALAEPCGRFPNKCINLQGSYACSCGRGAVLYQNTTGPTCVPRGIVPWTNADPVFESGPGGAIRGYKDSVVFASSAFTLPVEKPFANDGRGRDWAFGPYLAFNGIASGAGWRGGNSGPNYNSKFEWDDWTYKNGPFMDSWRSADGDAKPWLSIFLTQTFVVTSVTLYNVPGNLSDYLVNVEVRVGGVGVGSVNATGLIPENELCGAVAVAADAGEAVTVTCRRPLAGRWVSVQKVAPAVRTAESSPAFNASLASSLVLAEVEVRGYIAPKCPLGQVHDPAASLSAPNGCVPAKPRPVRFLDVRAFERAGGGHAFLRTNDNVFTGYVQEITWRNRYDYGGSIVPYYPVAVCGDGWNNVAAAAFCRALGKAGGTASSLNKPNSWNGAGDLGHGINNVTCATAATAFGDCTMVPVDARDCATFAGVTCT</sequence>
<feature type="compositionally biased region" description="Pro residues" evidence="9">
    <location>
        <begin position="1957"/>
        <end position="1984"/>
    </location>
</feature>
<evidence type="ECO:0000256" key="7">
    <source>
        <dbReference type="ARBA" id="ARBA00022837"/>
    </source>
</evidence>
<dbReference type="Pfam" id="PF01476">
    <property type="entry name" value="LysM"/>
    <property type="match status" value="1"/>
</dbReference>
<proteinExistence type="inferred from homology"/>
<dbReference type="Gene3D" id="2.10.25.10">
    <property type="entry name" value="Laminin"/>
    <property type="match status" value="1"/>
</dbReference>
<dbReference type="InterPro" id="IPR001881">
    <property type="entry name" value="EGF-like_Ca-bd_dom"/>
</dbReference>
<dbReference type="Gene3D" id="2.30.60.10">
    <property type="entry name" value="Cyanovirin-N"/>
    <property type="match status" value="1"/>
</dbReference>
<evidence type="ECO:0000256" key="5">
    <source>
        <dbReference type="ARBA" id="ARBA00022729"/>
    </source>
</evidence>
<dbReference type="PRINTS" id="PR01217">
    <property type="entry name" value="PRICHEXTENSN"/>
</dbReference>
<dbReference type="SMART" id="SM00607">
    <property type="entry name" value="FTP"/>
    <property type="match status" value="1"/>
</dbReference>
<dbReference type="Gene3D" id="3.10.350.10">
    <property type="entry name" value="LysM domain"/>
    <property type="match status" value="1"/>
</dbReference>
<feature type="region of interest" description="Disordered" evidence="9">
    <location>
        <begin position="487"/>
        <end position="551"/>
    </location>
</feature>
<dbReference type="GO" id="GO:0010185">
    <property type="term" value="P:regulation of cellular defense response"/>
    <property type="evidence" value="ECO:0007669"/>
    <property type="project" value="UniProtKB-ARBA"/>
</dbReference>
<feature type="region of interest" description="Disordered" evidence="9">
    <location>
        <begin position="1951"/>
        <end position="1986"/>
    </location>
</feature>
<keyword evidence="13" id="KW-1185">Reference proteome</keyword>
<feature type="compositionally biased region" description="Pro residues" evidence="9">
    <location>
        <begin position="625"/>
        <end position="659"/>
    </location>
</feature>
<dbReference type="InterPro" id="IPR039417">
    <property type="entry name" value="Peptidase_C1A_papain-like"/>
</dbReference>
<evidence type="ECO:0000256" key="1">
    <source>
        <dbReference type="ARBA" id="ARBA00002219"/>
    </source>
</evidence>
<comment type="function">
    <text evidence="1">Acts as a defensive agent. Recognizes blood group fucosylated oligosaccharides including A, B, H and Lewis B-type antigens. Does not recognize Lewis A antigen and has low affinity for monovalent haptens.</text>
</comment>
<dbReference type="InterPro" id="IPR009030">
    <property type="entry name" value="Growth_fac_rcpt_cys_sf"/>
</dbReference>
<dbReference type="InterPro" id="IPR051941">
    <property type="entry name" value="BG_Antigen-Binding_Lectin"/>
</dbReference>
<dbReference type="InterPro" id="IPR036673">
    <property type="entry name" value="Cyanovirin-N_sf"/>
</dbReference>
<evidence type="ECO:0000259" key="11">
    <source>
        <dbReference type="PROSITE" id="PS51782"/>
    </source>
</evidence>
<keyword evidence="4" id="KW-0479">Metal-binding</keyword>
<protein>
    <recommendedName>
        <fullName evidence="14">LysM domain-containing protein</fullName>
    </recommendedName>
</protein>
<keyword evidence="8" id="KW-1015">Disulfide bond</keyword>
<dbReference type="Proteomes" id="UP000650467">
    <property type="component" value="Unassembled WGS sequence"/>
</dbReference>
<dbReference type="SMART" id="SM00179">
    <property type="entry name" value="EGF_CA"/>
    <property type="match status" value="1"/>
</dbReference>
<dbReference type="GO" id="GO:0005509">
    <property type="term" value="F:calcium ion binding"/>
    <property type="evidence" value="ECO:0007669"/>
    <property type="project" value="InterPro"/>
</dbReference>
<evidence type="ECO:0000256" key="4">
    <source>
        <dbReference type="ARBA" id="ARBA00022723"/>
    </source>
</evidence>
<dbReference type="PANTHER" id="PTHR45713:SF6">
    <property type="entry name" value="F5_8 TYPE C DOMAIN-CONTAINING PROTEIN"/>
    <property type="match status" value="1"/>
</dbReference>
<name>A0A835VVW4_CHLIN</name>
<dbReference type="Gene3D" id="3.90.70.10">
    <property type="entry name" value="Cysteine proteinases"/>
    <property type="match status" value="1"/>
</dbReference>
<dbReference type="GO" id="GO:0042806">
    <property type="term" value="F:fucose binding"/>
    <property type="evidence" value="ECO:0007669"/>
    <property type="project" value="UniProtKB-ARBA"/>
</dbReference>
<dbReference type="SUPFAM" id="SSF56487">
    <property type="entry name" value="SRCR-like"/>
    <property type="match status" value="1"/>
</dbReference>
<dbReference type="GO" id="GO:0008234">
    <property type="term" value="F:cysteine-type peptidase activity"/>
    <property type="evidence" value="ECO:0007669"/>
    <property type="project" value="InterPro"/>
</dbReference>
<dbReference type="CDD" id="cd00054">
    <property type="entry name" value="EGF_CA"/>
    <property type="match status" value="1"/>
</dbReference>
<evidence type="ECO:0000256" key="8">
    <source>
        <dbReference type="ARBA" id="ARBA00023157"/>
    </source>
</evidence>
<dbReference type="CDD" id="cd00118">
    <property type="entry name" value="LysM"/>
    <property type="match status" value="1"/>
</dbReference>
<comment type="subunit">
    <text evidence="3">Homotrimer.</text>
</comment>
<comment type="caution">
    <text evidence="12">The sequence shown here is derived from an EMBL/GenBank/DDBJ whole genome shotgun (WGS) entry which is preliminary data.</text>
</comment>